<evidence type="ECO:0000256" key="2">
    <source>
        <dbReference type="ARBA" id="ARBA00023172"/>
    </source>
</evidence>
<keyword evidence="1 3" id="KW-0238">DNA-binding</keyword>
<gene>
    <name evidence="3" type="primary">ku</name>
    <name evidence="6" type="ORF">SAMN04489812_0365</name>
</gene>
<dbReference type="InterPro" id="IPR006164">
    <property type="entry name" value="DNA_bd_Ku70/Ku80"/>
</dbReference>
<keyword evidence="3" id="KW-0227">DNA damage</keyword>
<feature type="compositionally biased region" description="Acidic residues" evidence="4">
    <location>
        <begin position="228"/>
        <end position="245"/>
    </location>
</feature>
<dbReference type="STRING" id="630515.SAMN04489812_0365"/>
<dbReference type="GO" id="GO:0003690">
    <property type="term" value="F:double-stranded DNA binding"/>
    <property type="evidence" value="ECO:0007669"/>
    <property type="project" value="UniProtKB-UniRule"/>
</dbReference>
<evidence type="ECO:0000313" key="6">
    <source>
        <dbReference type="EMBL" id="SDR93540.1"/>
    </source>
</evidence>
<dbReference type="HAMAP" id="MF_01875">
    <property type="entry name" value="Prokaryotic_Ku"/>
    <property type="match status" value="1"/>
</dbReference>
<dbReference type="Proteomes" id="UP000199103">
    <property type="component" value="Chromosome I"/>
</dbReference>
<dbReference type="CDD" id="cd00789">
    <property type="entry name" value="KU_like"/>
    <property type="match status" value="1"/>
</dbReference>
<reference evidence="6 7" key="1">
    <citation type="submission" date="2016-10" db="EMBL/GenBank/DDBJ databases">
        <authorList>
            <person name="de Groot N.N."/>
        </authorList>
    </citation>
    <scope>NUCLEOTIDE SEQUENCE [LARGE SCALE GENOMIC DNA]</scope>
    <source>
        <strain evidence="6 7">DSM 21800</strain>
    </source>
</reference>
<feature type="domain" description="Ku" evidence="5">
    <location>
        <begin position="52"/>
        <end position="179"/>
    </location>
</feature>
<evidence type="ECO:0000313" key="7">
    <source>
        <dbReference type="Proteomes" id="UP000199103"/>
    </source>
</evidence>
<organism evidence="6 7">
    <name type="scientific">Microlunatus soli</name>
    <dbReference type="NCBI Taxonomy" id="630515"/>
    <lineage>
        <taxon>Bacteria</taxon>
        <taxon>Bacillati</taxon>
        <taxon>Actinomycetota</taxon>
        <taxon>Actinomycetes</taxon>
        <taxon>Propionibacteriales</taxon>
        <taxon>Propionibacteriaceae</taxon>
        <taxon>Microlunatus</taxon>
    </lineage>
</organism>
<evidence type="ECO:0000256" key="4">
    <source>
        <dbReference type="SAM" id="MobiDB-lite"/>
    </source>
</evidence>
<keyword evidence="2 3" id="KW-0233">DNA recombination</keyword>
<comment type="function">
    <text evidence="3">With LigD forms a non-homologous end joining (NHEJ) DNA repair enzyme, which repairs dsDNA breaks with reduced fidelity. Binds linear dsDNA with 5'- and 3'- overhangs but not closed circular dsDNA nor ssDNA. Recruits and stimulates the ligase activity of LigD.</text>
</comment>
<dbReference type="PANTHER" id="PTHR41251">
    <property type="entry name" value="NON-HOMOLOGOUS END JOINING PROTEIN KU"/>
    <property type="match status" value="1"/>
</dbReference>
<dbReference type="AlphaFoldDB" id="A0A1H1N3S0"/>
<dbReference type="Pfam" id="PF02735">
    <property type="entry name" value="Ku"/>
    <property type="match status" value="1"/>
</dbReference>
<feature type="compositionally biased region" description="Basic and acidic residues" evidence="4">
    <location>
        <begin position="246"/>
        <end position="261"/>
    </location>
</feature>
<keyword evidence="7" id="KW-1185">Reference proteome</keyword>
<proteinExistence type="inferred from homology"/>
<dbReference type="FunFam" id="2.40.290.10:FF:000004">
    <property type="entry name" value="Non-homologous end joining protein Ku"/>
    <property type="match status" value="1"/>
</dbReference>
<dbReference type="NCBIfam" id="TIGR02772">
    <property type="entry name" value="Ku_bact"/>
    <property type="match status" value="1"/>
</dbReference>
<protein>
    <recommendedName>
        <fullName evidence="3">Non-homologous end joining protein Ku</fullName>
    </recommendedName>
</protein>
<dbReference type="PANTHER" id="PTHR41251:SF1">
    <property type="entry name" value="NON-HOMOLOGOUS END JOINING PROTEIN KU"/>
    <property type="match status" value="1"/>
</dbReference>
<comment type="similarity">
    <text evidence="3">Belongs to the prokaryotic Ku family.</text>
</comment>
<dbReference type="RefSeq" id="WP_091531655.1">
    <property type="nucleotide sequence ID" value="NZ_LT629772.1"/>
</dbReference>
<sequence length="328" mass="36614">MRAIWSGSIAFGLVTIGIRVFSATEDHNITLHQIHDADGGRIRYQRRCEVCGREVKYEHVDRAYADRDQTVVITEDELESLPTERNREVSVLEFVPNDQIDPVMLSRSYYLAPDERAVKAYHLLRRTLDDTDRTAVVRFTLRNKTRLGVLRTRDKVLVLQALRWDDEIRTPDFPELDQSPRLSKAERDSAATLVESLSSDFTPERFTDEYAEELKQLVEAKLEKGDSMDTEETFGEQPEGEDEGDDGKVVDLTEALRRSVERSGSGKSTAQKSGAKETASKKTRAKKTTAAKKTGAKKAATKKAGSKGGKSTTTGSGRSTSTPRQRAG</sequence>
<dbReference type="GO" id="GO:0006303">
    <property type="term" value="P:double-strand break repair via nonhomologous end joining"/>
    <property type="evidence" value="ECO:0007669"/>
    <property type="project" value="UniProtKB-UniRule"/>
</dbReference>
<dbReference type="GO" id="GO:0006310">
    <property type="term" value="P:DNA recombination"/>
    <property type="evidence" value="ECO:0007669"/>
    <property type="project" value="UniProtKB-KW"/>
</dbReference>
<dbReference type="PIRSF" id="PIRSF006493">
    <property type="entry name" value="Prok_Ku"/>
    <property type="match status" value="1"/>
</dbReference>
<dbReference type="Gene3D" id="2.40.290.10">
    <property type="match status" value="1"/>
</dbReference>
<dbReference type="InterPro" id="IPR009187">
    <property type="entry name" value="Prok_Ku"/>
</dbReference>
<feature type="compositionally biased region" description="Low complexity" evidence="4">
    <location>
        <begin position="309"/>
        <end position="322"/>
    </location>
</feature>
<dbReference type="SMART" id="SM00559">
    <property type="entry name" value="Ku78"/>
    <property type="match status" value="1"/>
</dbReference>
<keyword evidence="3" id="KW-0234">DNA repair</keyword>
<dbReference type="InterPro" id="IPR016194">
    <property type="entry name" value="SPOC-like_C_dom_sf"/>
</dbReference>
<evidence type="ECO:0000256" key="3">
    <source>
        <dbReference type="HAMAP-Rule" id="MF_01875"/>
    </source>
</evidence>
<feature type="region of interest" description="Disordered" evidence="4">
    <location>
        <begin position="221"/>
        <end position="328"/>
    </location>
</feature>
<evidence type="ECO:0000259" key="5">
    <source>
        <dbReference type="SMART" id="SM00559"/>
    </source>
</evidence>
<feature type="compositionally biased region" description="Basic residues" evidence="4">
    <location>
        <begin position="281"/>
        <end position="305"/>
    </location>
</feature>
<comment type="subunit">
    <text evidence="3">Homodimer. Interacts with LigD.</text>
</comment>
<accession>A0A1H1N3S0</accession>
<evidence type="ECO:0000256" key="1">
    <source>
        <dbReference type="ARBA" id="ARBA00023125"/>
    </source>
</evidence>
<name>A0A1H1N3S0_9ACTN</name>
<dbReference type="SUPFAM" id="SSF100939">
    <property type="entry name" value="SPOC domain-like"/>
    <property type="match status" value="1"/>
</dbReference>
<dbReference type="OrthoDB" id="9795084at2"/>
<dbReference type="EMBL" id="LT629772">
    <property type="protein sequence ID" value="SDR93540.1"/>
    <property type="molecule type" value="Genomic_DNA"/>
</dbReference>